<dbReference type="EMBL" id="JACAZF010000012">
    <property type="protein sequence ID" value="KAF7292190.1"/>
    <property type="molecule type" value="Genomic_DNA"/>
</dbReference>
<name>A0A8H6S2U4_9AGAR</name>
<proteinExistence type="predicted"/>
<organism evidence="1 2">
    <name type="scientific">Mycena indigotica</name>
    <dbReference type="NCBI Taxonomy" id="2126181"/>
    <lineage>
        <taxon>Eukaryota</taxon>
        <taxon>Fungi</taxon>
        <taxon>Dikarya</taxon>
        <taxon>Basidiomycota</taxon>
        <taxon>Agaricomycotina</taxon>
        <taxon>Agaricomycetes</taxon>
        <taxon>Agaricomycetidae</taxon>
        <taxon>Agaricales</taxon>
        <taxon>Marasmiineae</taxon>
        <taxon>Mycenaceae</taxon>
        <taxon>Mycena</taxon>
    </lineage>
</organism>
<evidence type="ECO:0000313" key="2">
    <source>
        <dbReference type="Proteomes" id="UP000636479"/>
    </source>
</evidence>
<dbReference type="OrthoDB" id="2404451at2759"/>
<evidence type="ECO:0000313" key="1">
    <source>
        <dbReference type="EMBL" id="KAF7292190.1"/>
    </source>
</evidence>
<keyword evidence="2" id="KW-1185">Reference proteome</keyword>
<gene>
    <name evidence="1" type="ORF">MIND_01246300</name>
</gene>
<protein>
    <submittedName>
        <fullName evidence="1">Uncharacterized protein</fullName>
    </submittedName>
</protein>
<reference evidence="1" key="1">
    <citation type="submission" date="2020-05" db="EMBL/GenBank/DDBJ databases">
        <title>Mycena genomes resolve the evolution of fungal bioluminescence.</title>
        <authorList>
            <person name="Tsai I.J."/>
        </authorList>
    </citation>
    <scope>NUCLEOTIDE SEQUENCE</scope>
    <source>
        <strain evidence="1">171206Taipei</strain>
    </source>
</reference>
<dbReference type="RefSeq" id="XP_037214917.1">
    <property type="nucleotide sequence ID" value="XM_037368949.1"/>
</dbReference>
<dbReference type="GeneID" id="59351465"/>
<dbReference type="AlphaFoldDB" id="A0A8H6S2U4"/>
<comment type="caution">
    <text evidence="1">The sequence shown here is derived from an EMBL/GenBank/DDBJ whole genome shotgun (WGS) entry which is preliminary data.</text>
</comment>
<dbReference type="Proteomes" id="UP000636479">
    <property type="component" value="Unassembled WGS sequence"/>
</dbReference>
<accession>A0A8H6S2U4</accession>
<sequence>MCKIIGLQIPNVIRNTAHYIPHNRSTHPATITDNNSILQYDPEELPLRTHAEIVNQGREVESAASMAESDRLAKKYGVKGVPLLSYLGSISFPQSFPFDFMHLIWENLVKNLVLLWTGSFKGLDAGSGKYELGEAVWAAIGKRTTNAGSTIPSAYGSRVPDITDNRGLIFAEM</sequence>